<evidence type="ECO:0000313" key="4">
    <source>
        <dbReference type="EMBL" id="MBF8455673.1"/>
    </source>
</evidence>
<feature type="signal peptide" evidence="1">
    <location>
        <begin position="1"/>
        <end position="23"/>
    </location>
</feature>
<keyword evidence="5" id="KW-1185">Reference proteome</keyword>
<feature type="domain" description="SusF first starch specific CBM" evidence="3">
    <location>
        <begin position="381"/>
        <end position="475"/>
    </location>
</feature>
<dbReference type="EMBL" id="JADPVI010000001">
    <property type="protein sequence ID" value="MBF8455673.1"/>
    <property type="molecule type" value="Genomic_DNA"/>
</dbReference>
<name>A0ABS0F7J1_9FLAO</name>
<dbReference type="Pfam" id="PF14292">
    <property type="entry name" value="SusE"/>
    <property type="match status" value="2"/>
</dbReference>
<protein>
    <submittedName>
        <fullName evidence="4">DUF5115 domain-containing protein</fullName>
    </submittedName>
</protein>
<evidence type="ECO:0000256" key="1">
    <source>
        <dbReference type="SAM" id="SignalP"/>
    </source>
</evidence>
<dbReference type="Pfam" id="PF26120">
    <property type="entry name" value="CBM_1st_SusF"/>
    <property type="match status" value="1"/>
</dbReference>
<feature type="domain" description="SusE outer membrane protein" evidence="2">
    <location>
        <begin position="26"/>
        <end position="122"/>
    </location>
</feature>
<dbReference type="InterPro" id="IPR013784">
    <property type="entry name" value="Carb-bd-like_fold"/>
</dbReference>
<evidence type="ECO:0000259" key="3">
    <source>
        <dbReference type="Pfam" id="PF26120"/>
    </source>
</evidence>
<feature type="domain" description="SusE outer membrane protein" evidence="2">
    <location>
        <begin position="144"/>
        <end position="234"/>
    </location>
</feature>
<feature type="chain" id="PRO_5045793963" evidence="1">
    <location>
        <begin position="24"/>
        <end position="477"/>
    </location>
</feature>
<dbReference type="Gene3D" id="2.60.40.3620">
    <property type="match status" value="2"/>
</dbReference>
<dbReference type="InterPro" id="IPR025970">
    <property type="entry name" value="SusE"/>
</dbReference>
<reference evidence="4 5" key="1">
    <citation type="submission" date="2020-11" db="EMBL/GenBank/DDBJ databases">
        <title>Kaistella gelatinilytica sp. nov., a flavobacterium isolated from Antarctic Soil.</title>
        <authorList>
            <person name="Li J."/>
        </authorList>
    </citation>
    <scope>NUCLEOTIDE SEQUENCE [LARGE SCALE GENOMIC DNA]</scope>
    <source>
        <strain evidence="4 5">G5-32</strain>
    </source>
</reference>
<dbReference type="InterPro" id="IPR058976">
    <property type="entry name" value="CBM_1st_SusF"/>
</dbReference>
<accession>A0ABS0F7J1</accession>
<gene>
    <name evidence="4" type="ORF">IV494_00625</name>
</gene>
<dbReference type="Proteomes" id="UP000660070">
    <property type="component" value="Unassembled WGS sequence"/>
</dbReference>
<evidence type="ECO:0000313" key="5">
    <source>
        <dbReference type="Proteomes" id="UP000660070"/>
    </source>
</evidence>
<dbReference type="RefSeq" id="WP_196078242.1">
    <property type="nucleotide sequence ID" value="NZ_JADPVI010000001.1"/>
</dbReference>
<organism evidence="4 5">
    <name type="scientific">Kaistella gelatinilytica</name>
    <dbReference type="NCBI Taxonomy" id="2787636"/>
    <lineage>
        <taxon>Bacteria</taxon>
        <taxon>Pseudomonadati</taxon>
        <taxon>Bacteroidota</taxon>
        <taxon>Flavobacteriia</taxon>
        <taxon>Flavobacteriales</taxon>
        <taxon>Weeksellaceae</taxon>
        <taxon>Chryseobacterium group</taxon>
        <taxon>Kaistella</taxon>
    </lineage>
</organism>
<evidence type="ECO:0000259" key="2">
    <source>
        <dbReference type="Pfam" id="PF14292"/>
    </source>
</evidence>
<comment type="caution">
    <text evidence="4">The sequence shown here is derived from an EMBL/GenBank/DDBJ whole genome shotgun (WGS) entry which is preliminary data.</text>
</comment>
<dbReference type="PROSITE" id="PS51257">
    <property type="entry name" value="PROKAR_LIPOPROTEIN"/>
    <property type="match status" value="1"/>
</dbReference>
<sequence length="477" mass="51910">MKNIFKILLLMVLPLLMITSCRNEVDKNWTTPEASIKLYNSSLSSNTLYPSMADNTFRLTWDANQSAAEYTVQMSKTVDFATAVTLGKSTKNDFTTKISALNMALLQAGFSPYAQTPVFMRIMAGTSVSNVISIGVTPYPVSVPVITSPTSGQSIILDVANPNVIAATVKWSDYSYGVEANYNVEIAKKGSTDFKAAGSTVDTKQLSWTNFVLNDAALKLGLPVGVSSEMQVRVTATTVSTGGTIMKTSDVVIFKVTPYQPAYVNFYLVGAGTAVGWNATSSQLLYNNNNISEIYTYLLADGEFRFLGQQDWNPINYSLNATGINDGYKYFNTWSTNLAASGAENIKFSGDSGMYKMTIDQNSRNITVTPSAIPTLPTDVYLVGSLTGWDPTTSIKMDQINDGIYEYTIAIPDNSEFKFIGQQSWGDLDWGNIHNANGNSGFLGPKGDNSNIKFNGGGMMYKITANIKMGTYKVTPM</sequence>
<dbReference type="SUPFAM" id="SSF49452">
    <property type="entry name" value="Starch-binding domain-like"/>
    <property type="match status" value="1"/>
</dbReference>
<proteinExistence type="predicted"/>
<keyword evidence="1" id="KW-0732">Signal</keyword>